<reference evidence="1 2" key="1">
    <citation type="journal article" date="2021" name="Commun. Biol.">
        <title>The genome of Shorea leprosula (Dipterocarpaceae) highlights the ecological relevance of drought in aseasonal tropical rainforests.</title>
        <authorList>
            <person name="Ng K.K.S."/>
            <person name="Kobayashi M.J."/>
            <person name="Fawcett J.A."/>
            <person name="Hatakeyama M."/>
            <person name="Paape T."/>
            <person name="Ng C.H."/>
            <person name="Ang C.C."/>
            <person name="Tnah L.H."/>
            <person name="Lee C.T."/>
            <person name="Nishiyama T."/>
            <person name="Sese J."/>
            <person name="O'Brien M.J."/>
            <person name="Copetti D."/>
            <person name="Mohd Noor M.I."/>
            <person name="Ong R.C."/>
            <person name="Putra M."/>
            <person name="Sireger I.Z."/>
            <person name="Indrioko S."/>
            <person name="Kosugi Y."/>
            <person name="Izuno A."/>
            <person name="Isagi Y."/>
            <person name="Lee S.L."/>
            <person name="Shimizu K.K."/>
        </authorList>
    </citation>
    <scope>NUCLEOTIDE SEQUENCE [LARGE SCALE GENOMIC DNA]</scope>
    <source>
        <strain evidence="1">214</strain>
    </source>
</reference>
<comment type="caution">
    <text evidence="1">The sequence shown here is derived from an EMBL/GenBank/DDBJ whole genome shotgun (WGS) entry which is preliminary data.</text>
</comment>
<keyword evidence="2" id="KW-1185">Reference proteome</keyword>
<accession>A0AAV5LES5</accession>
<proteinExistence type="predicted"/>
<organism evidence="1 2">
    <name type="scientific">Rubroshorea leprosula</name>
    <dbReference type="NCBI Taxonomy" id="152421"/>
    <lineage>
        <taxon>Eukaryota</taxon>
        <taxon>Viridiplantae</taxon>
        <taxon>Streptophyta</taxon>
        <taxon>Embryophyta</taxon>
        <taxon>Tracheophyta</taxon>
        <taxon>Spermatophyta</taxon>
        <taxon>Magnoliopsida</taxon>
        <taxon>eudicotyledons</taxon>
        <taxon>Gunneridae</taxon>
        <taxon>Pentapetalae</taxon>
        <taxon>rosids</taxon>
        <taxon>malvids</taxon>
        <taxon>Malvales</taxon>
        <taxon>Dipterocarpaceae</taxon>
        <taxon>Rubroshorea</taxon>
    </lineage>
</organism>
<evidence type="ECO:0000313" key="1">
    <source>
        <dbReference type="EMBL" id="GKV35755.1"/>
    </source>
</evidence>
<evidence type="ECO:0000313" key="2">
    <source>
        <dbReference type="Proteomes" id="UP001054252"/>
    </source>
</evidence>
<dbReference type="EMBL" id="BPVZ01000113">
    <property type="protein sequence ID" value="GKV35755.1"/>
    <property type="molecule type" value="Genomic_DNA"/>
</dbReference>
<dbReference type="Proteomes" id="UP001054252">
    <property type="component" value="Unassembled WGS sequence"/>
</dbReference>
<name>A0AAV5LES5_9ROSI</name>
<protein>
    <submittedName>
        <fullName evidence="1">Uncharacterized protein</fullName>
    </submittedName>
</protein>
<sequence length="34" mass="4127">MTSYEHEKEGGEVVPELRLRVLRKKCRQQKGRER</sequence>
<gene>
    <name evidence="1" type="ORF">SLEP1_g43975</name>
</gene>
<dbReference type="AlphaFoldDB" id="A0AAV5LES5"/>